<proteinExistence type="predicted"/>
<gene>
    <name evidence="2" type="ORF">ILUMI_07664</name>
</gene>
<dbReference type="AlphaFoldDB" id="A0A8K0GE62"/>
<dbReference type="PANTHER" id="PTHR47027">
    <property type="entry name" value="REVERSE TRANSCRIPTASE DOMAIN-CONTAINING PROTEIN"/>
    <property type="match status" value="1"/>
</dbReference>
<protein>
    <recommendedName>
        <fullName evidence="1">Reverse transcriptase domain-containing protein</fullName>
    </recommendedName>
</protein>
<dbReference type="PANTHER" id="PTHR47027:SF8">
    <property type="entry name" value="RIBONUCLEASE H"/>
    <property type="match status" value="1"/>
</dbReference>
<accession>A0A8K0GE62</accession>
<dbReference type="InterPro" id="IPR000477">
    <property type="entry name" value="RT_dom"/>
</dbReference>
<dbReference type="Pfam" id="PF00078">
    <property type="entry name" value="RVT_1"/>
    <property type="match status" value="1"/>
</dbReference>
<organism evidence="2 3">
    <name type="scientific">Ignelater luminosus</name>
    <name type="common">Cucubano</name>
    <name type="synonym">Pyrophorus luminosus</name>
    <dbReference type="NCBI Taxonomy" id="2038154"/>
    <lineage>
        <taxon>Eukaryota</taxon>
        <taxon>Metazoa</taxon>
        <taxon>Ecdysozoa</taxon>
        <taxon>Arthropoda</taxon>
        <taxon>Hexapoda</taxon>
        <taxon>Insecta</taxon>
        <taxon>Pterygota</taxon>
        <taxon>Neoptera</taxon>
        <taxon>Endopterygota</taxon>
        <taxon>Coleoptera</taxon>
        <taxon>Polyphaga</taxon>
        <taxon>Elateriformia</taxon>
        <taxon>Elateroidea</taxon>
        <taxon>Elateridae</taxon>
        <taxon>Agrypninae</taxon>
        <taxon>Pyrophorini</taxon>
        <taxon>Ignelater</taxon>
    </lineage>
</organism>
<evidence type="ECO:0000313" key="2">
    <source>
        <dbReference type="EMBL" id="KAF2898512.1"/>
    </source>
</evidence>
<sequence length="212" mass="24616">MECAHTICRRKIRYCDKKDEKDEDRHLGNQYQKKIKRYNINALKEGEKKENLKKEENLKTNALTKEQTVETNWKNMETNIKPATEKVIGYSKQEARKPKDVFVVFIDYQKVFDSIKHKPLLEILQQIGFDTKDTTIIQSLYWNQSAKLRMNNSMSTEELEITNGIALHDQTRGIKINGIPINSIRYADDTAILAGNIEDLQTLLNNINTLGK</sequence>
<comment type="caution">
    <text evidence="2">The sequence shown here is derived from an EMBL/GenBank/DDBJ whole genome shotgun (WGS) entry which is preliminary data.</text>
</comment>
<reference evidence="2" key="1">
    <citation type="submission" date="2019-08" db="EMBL/GenBank/DDBJ databases">
        <title>The genome of the North American firefly Photinus pyralis.</title>
        <authorList>
            <consortium name="Photinus pyralis genome working group"/>
            <person name="Fallon T.R."/>
            <person name="Sander Lower S.E."/>
            <person name="Weng J.-K."/>
        </authorList>
    </citation>
    <scope>NUCLEOTIDE SEQUENCE</scope>
    <source>
        <strain evidence="2">TRF0915ILg1</strain>
        <tissue evidence="2">Whole body</tissue>
    </source>
</reference>
<dbReference type="EMBL" id="VTPC01003439">
    <property type="protein sequence ID" value="KAF2898512.1"/>
    <property type="molecule type" value="Genomic_DNA"/>
</dbReference>
<name>A0A8K0GE62_IGNLU</name>
<evidence type="ECO:0000259" key="1">
    <source>
        <dbReference type="Pfam" id="PF00078"/>
    </source>
</evidence>
<dbReference type="Proteomes" id="UP000801492">
    <property type="component" value="Unassembled WGS sequence"/>
</dbReference>
<keyword evidence="3" id="KW-1185">Reference proteome</keyword>
<feature type="domain" description="Reverse transcriptase" evidence="1">
    <location>
        <begin position="79"/>
        <end position="209"/>
    </location>
</feature>
<dbReference type="OrthoDB" id="6780181at2759"/>
<evidence type="ECO:0000313" key="3">
    <source>
        <dbReference type="Proteomes" id="UP000801492"/>
    </source>
</evidence>